<accession>A0AAN9SFX3</accession>
<gene>
    <name evidence="1" type="ORF">VNO78_21870</name>
</gene>
<sequence length="237" mass="26442">MLIPSTLWPMCWGVSKRCAETYVCPMNVSAENNAMINIHIIGLLSRRISLMSTTTSQRDEKNEILFKIMNYKYLCGQSYAKTAVPALQIPWPLVVQLSPPDNVFLPNTTWCFNHNVSQNFILLGSSDAASDGGDDPCWLINSLGHCFNTSKAMLAALLISGSNRTMTNDLMNGVWTGSDQLLNSSYASSHCGQVEREHVIFVRSKANIRVCKQKSFHNLSVSFSRGQVKRDTLTTRE</sequence>
<dbReference type="AlphaFoldDB" id="A0AAN9SFX3"/>
<organism evidence="1 2">
    <name type="scientific">Psophocarpus tetragonolobus</name>
    <name type="common">Winged bean</name>
    <name type="synonym">Dolichos tetragonolobus</name>
    <dbReference type="NCBI Taxonomy" id="3891"/>
    <lineage>
        <taxon>Eukaryota</taxon>
        <taxon>Viridiplantae</taxon>
        <taxon>Streptophyta</taxon>
        <taxon>Embryophyta</taxon>
        <taxon>Tracheophyta</taxon>
        <taxon>Spermatophyta</taxon>
        <taxon>Magnoliopsida</taxon>
        <taxon>eudicotyledons</taxon>
        <taxon>Gunneridae</taxon>
        <taxon>Pentapetalae</taxon>
        <taxon>rosids</taxon>
        <taxon>fabids</taxon>
        <taxon>Fabales</taxon>
        <taxon>Fabaceae</taxon>
        <taxon>Papilionoideae</taxon>
        <taxon>50 kb inversion clade</taxon>
        <taxon>NPAAA clade</taxon>
        <taxon>indigoferoid/millettioid clade</taxon>
        <taxon>Phaseoleae</taxon>
        <taxon>Psophocarpus</taxon>
    </lineage>
</organism>
<keyword evidence="2" id="KW-1185">Reference proteome</keyword>
<name>A0AAN9SFX3_PSOTE</name>
<protein>
    <submittedName>
        <fullName evidence="1">Uncharacterized protein</fullName>
    </submittedName>
</protein>
<reference evidence="1 2" key="1">
    <citation type="submission" date="2024-01" db="EMBL/GenBank/DDBJ databases">
        <title>The genomes of 5 underutilized Papilionoideae crops provide insights into root nodulation and disease resistanc.</title>
        <authorList>
            <person name="Jiang F."/>
        </authorList>
    </citation>
    <scope>NUCLEOTIDE SEQUENCE [LARGE SCALE GENOMIC DNA]</scope>
    <source>
        <strain evidence="1">DUOXIRENSHENG_FW03</strain>
        <tissue evidence="1">Leaves</tissue>
    </source>
</reference>
<evidence type="ECO:0000313" key="2">
    <source>
        <dbReference type="Proteomes" id="UP001386955"/>
    </source>
</evidence>
<proteinExistence type="predicted"/>
<comment type="caution">
    <text evidence="1">The sequence shown here is derived from an EMBL/GenBank/DDBJ whole genome shotgun (WGS) entry which is preliminary data.</text>
</comment>
<dbReference type="Proteomes" id="UP001386955">
    <property type="component" value="Unassembled WGS sequence"/>
</dbReference>
<dbReference type="EMBL" id="JAYMYS010000005">
    <property type="protein sequence ID" value="KAK7393318.1"/>
    <property type="molecule type" value="Genomic_DNA"/>
</dbReference>
<evidence type="ECO:0000313" key="1">
    <source>
        <dbReference type="EMBL" id="KAK7393318.1"/>
    </source>
</evidence>